<proteinExistence type="predicted"/>
<evidence type="ECO:0000313" key="3">
    <source>
        <dbReference type="Proteomes" id="UP000321617"/>
    </source>
</evidence>
<dbReference type="OrthoDB" id="5125216at2"/>
<dbReference type="Proteomes" id="UP000321617">
    <property type="component" value="Unassembled WGS sequence"/>
</dbReference>
<evidence type="ECO:0000256" key="1">
    <source>
        <dbReference type="SAM" id="MobiDB-lite"/>
    </source>
</evidence>
<feature type="compositionally biased region" description="Basic and acidic residues" evidence="1">
    <location>
        <begin position="72"/>
        <end position="82"/>
    </location>
</feature>
<dbReference type="AlphaFoldDB" id="A0A562VAZ3"/>
<organism evidence="2 3">
    <name type="scientific">Stackebrandtia albiflava</name>
    <dbReference type="NCBI Taxonomy" id="406432"/>
    <lineage>
        <taxon>Bacteria</taxon>
        <taxon>Bacillati</taxon>
        <taxon>Actinomycetota</taxon>
        <taxon>Actinomycetes</taxon>
        <taxon>Glycomycetales</taxon>
        <taxon>Glycomycetaceae</taxon>
        <taxon>Stackebrandtia</taxon>
    </lineage>
</organism>
<feature type="region of interest" description="Disordered" evidence="1">
    <location>
        <begin position="67"/>
        <end position="139"/>
    </location>
</feature>
<dbReference type="RefSeq" id="WP_147132983.1">
    <property type="nucleotide sequence ID" value="NZ_BAABIJ010000001.1"/>
</dbReference>
<gene>
    <name evidence="2" type="ORF">LX16_0707</name>
</gene>
<name>A0A562VAZ3_9ACTN</name>
<comment type="caution">
    <text evidence="2">The sequence shown here is derived from an EMBL/GenBank/DDBJ whole genome shotgun (WGS) entry which is preliminary data.</text>
</comment>
<protein>
    <submittedName>
        <fullName evidence="2">Uncharacterized protein</fullName>
    </submittedName>
</protein>
<evidence type="ECO:0000313" key="2">
    <source>
        <dbReference type="EMBL" id="TWJ15011.1"/>
    </source>
</evidence>
<keyword evidence="3" id="KW-1185">Reference proteome</keyword>
<dbReference type="EMBL" id="VLLL01000005">
    <property type="protein sequence ID" value="TWJ15011.1"/>
    <property type="molecule type" value="Genomic_DNA"/>
</dbReference>
<reference evidence="2 3" key="1">
    <citation type="journal article" date="2013" name="Stand. Genomic Sci.">
        <title>Genomic Encyclopedia of Type Strains, Phase I: The one thousand microbial genomes (KMG-I) project.</title>
        <authorList>
            <person name="Kyrpides N.C."/>
            <person name="Woyke T."/>
            <person name="Eisen J.A."/>
            <person name="Garrity G."/>
            <person name="Lilburn T.G."/>
            <person name="Beck B.J."/>
            <person name="Whitman W.B."/>
            <person name="Hugenholtz P."/>
            <person name="Klenk H.P."/>
        </authorList>
    </citation>
    <scope>NUCLEOTIDE SEQUENCE [LARGE SCALE GENOMIC DNA]</scope>
    <source>
        <strain evidence="2 3">DSM 45044</strain>
    </source>
</reference>
<sequence>MRKLMFAAGLAAGYVLGAKAGRERYEQIMDVVRRIRENPTVHNTTATLKEQAEHIADASKDRLMQSNLGHKLFGDDTHDKGGLDPNPQYWEKAGVNSPSKSGTSAASGKSATSGKSSTSGTSAASASPTTAATRGTGRT</sequence>
<accession>A0A562VAZ3</accession>
<feature type="compositionally biased region" description="Low complexity" evidence="1">
    <location>
        <begin position="97"/>
        <end position="139"/>
    </location>
</feature>